<accession>A0A6G0U714</accession>
<feature type="compositionally biased region" description="Basic and acidic residues" evidence="1">
    <location>
        <begin position="100"/>
        <end position="121"/>
    </location>
</feature>
<proteinExistence type="predicted"/>
<evidence type="ECO:0000313" key="3">
    <source>
        <dbReference type="Proteomes" id="UP000475862"/>
    </source>
</evidence>
<feature type="compositionally biased region" description="Basic residues" evidence="1">
    <location>
        <begin position="60"/>
        <end position="69"/>
    </location>
</feature>
<organism evidence="2 3">
    <name type="scientific">Aphis glycines</name>
    <name type="common">Soybean aphid</name>
    <dbReference type="NCBI Taxonomy" id="307491"/>
    <lineage>
        <taxon>Eukaryota</taxon>
        <taxon>Metazoa</taxon>
        <taxon>Ecdysozoa</taxon>
        <taxon>Arthropoda</taxon>
        <taxon>Hexapoda</taxon>
        <taxon>Insecta</taxon>
        <taxon>Pterygota</taxon>
        <taxon>Neoptera</taxon>
        <taxon>Paraneoptera</taxon>
        <taxon>Hemiptera</taxon>
        <taxon>Sternorrhyncha</taxon>
        <taxon>Aphidomorpha</taxon>
        <taxon>Aphidoidea</taxon>
        <taxon>Aphididae</taxon>
        <taxon>Aphidini</taxon>
        <taxon>Aphis</taxon>
        <taxon>Aphis</taxon>
    </lineage>
</organism>
<keyword evidence="3" id="KW-1185">Reference proteome</keyword>
<evidence type="ECO:0000313" key="2">
    <source>
        <dbReference type="EMBL" id="KAE9544911.1"/>
    </source>
</evidence>
<gene>
    <name evidence="2" type="ORF">AGLY_000454</name>
</gene>
<sequence>MSEPEQQQPTATEQLRRRRDDDDDDTTTPGNDPEAECRPTTSRQGLPAAAARGIVGRGARGLRHVQRRRRPDERQAPVHGVARARRGRDRRGRHRRGGRVRPERPRLRPERPRLHHPEPVDGVHGAPLGRRRSAAPAVPRHAGGRRPDVHRPGDGRPRAGRAQRIRPDGGDGRGRGRDGEHHGLCRHGDDRLRRFHGHDGPTGTAGQIHVDRSQTVSSHIHHKCTNDCLCIMYI</sequence>
<dbReference type="Proteomes" id="UP000475862">
    <property type="component" value="Unassembled WGS sequence"/>
</dbReference>
<feature type="region of interest" description="Disordered" evidence="1">
    <location>
        <begin position="1"/>
        <end position="191"/>
    </location>
</feature>
<dbReference type="EMBL" id="VYZN01000001">
    <property type="protein sequence ID" value="KAE9544911.1"/>
    <property type="molecule type" value="Genomic_DNA"/>
</dbReference>
<evidence type="ECO:0000256" key="1">
    <source>
        <dbReference type="SAM" id="MobiDB-lite"/>
    </source>
</evidence>
<protein>
    <submittedName>
        <fullName evidence="2">Uncharacterized protein</fullName>
    </submittedName>
</protein>
<name>A0A6G0U714_APHGL</name>
<feature type="compositionally biased region" description="Basic and acidic residues" evidence="1">
    <location>
        <begin position="145"/>
        <end position="157"/>
    </location>
</feature>
<feature type="compositionally biased region" description="Basic residues" evidence="1">
    <location>
        <begin position="82"/>
        <end position="99"/>
    </location>
</feature>
<comment type="caution">
    <text evidence="2">The sequence shown here is derived from an EMBL/GenBank/DDBJ whole genome shotgun (WGS) entry which is preliminary data.</text>
</comment>
<feature type="compositionally biased region" description="Low complexity" evidence="1">
    <location>
        <begin position="1"/>
        <end position="13"/>
    </location>
</feature>
<dbReference type="AlphaFoldDB" id="A0A6G0U714"/>
<reference evidence="2 3" key="1">
    <citation type="submission" date="2019-08" db="EMBL/GenBank/DDBJ databases">
        <title>The genome of the soybean aphid Biotype 1, its phylome, world population structure and adaptation to the North American continent.</title>
        <authorList>
            <person name="Giordano R."/>
            <person name="Donthu R.K."/>
            <person name="Hernandez A.G."/>
            <person name="Wright C.L."/>
            <person name="Zimin A.V."/>
        </authorList>
    </citation>
    <scope>NUCLEOTIDE SEQUENCE [LARGE SCALE GENOMIC DNA]</scope>
    <source>
        <tissue evidence="2">Whole aphids</tissue>
    </source>
</reference>
<feature type="compositionally biased region" description="Basic and acidic residues" evidence="1">
    <location>
        <begin position="165"/>
        <end position="191"/>
    </location>
</feature>